<name>E6LH87_ENTI1</name>
<keyword evidence="2" id="KW-1185">Reference proteome</keyword>
<proteinExistence type="predicted"/>
<dbReference type="AlphaFoldDB" id="E6LH87"/>
<organism evidence="1 2">
    <name type="scientific">Enterococcus italicus (strain DSM 15952 / CCUG 50447 / LMG 22039 / TP 1.5)</name>
    <dbReference type="NCBI Taxonomy" id="888064"/>
    <lineage>
        <taxon>Bacteria</taxon>
        <taxon>Bacillati</taxon>
        <taxon>Bacillota</taxon>
        <taxon>Bacilli</taxon>
        <taxon>Lactobacillales</taxon>
        <taxon>Enterococcaceae</taxon>
        <taxon>Enterococcus</taxon>
    </lineage>
</organism>
<evidence type="ECO:0000313" key="1">
    <source>
        <dbReference type="EMBL" id="EFU73419.1"/>
    </source>
</evidence>
<reference evidence="1 2" key="1">
    <citation type="submission" date="2010-12" db="EMBL/GenBank/DDBJ databases">
        <authorList>
            <person name="Muzny D."/>
            <person name="Qin X."/>
            <person name="Deng J."/>
            <person name="Jiang H."/>
            <person name="Liu Y."/>
            <person name="Qu J."/>
            <person name="Song X.-Z."/>
            <person name="Zhang L."/>
            <person name="Thornton R."/>
            <person name="Coyle M."/>
            <person name="Francisco L."/>
            <person name="Jackson L."/>
            <person name="Javaid M."/>
            <person name="Korchina V."/>
            <person name="Kovar C."/>
            <person name="Mata R."/>
            <person name="Mathew T."/>
            <person name="Ngo R."/>
            <person name="Nguyen L."/>
            <person name="Nguyen N."/>
            <person name="Okwuonu G."/>
            <person name="Ongeri F."/>
            <person name="Pham C."/>
            <person name="Simmons D."/>
            <person name="Wilczek-Boney K."/>
            <person name="Hale W."/>
            <person name="Jakkamsetti A."/>
            <person name="Pham P."/>
            <person name="Ruth R."/>
            <person name="San Lucas F."/>
            <person name="Warren J."/>
            <person name="Zhang J."/>
            <person name="Zhao Z."/>
            <person name="Zhou C."/>
            <person name="Zhu D."/>
            <person name="Lee S."/>
            <person name="Bess C."/>
            <person name="Blankenburg K."/>
            <person name="Forbes L."/>
            <person name="Fu Q."/>
            <person name="Gubbala S."/>
            <person name="Hirani K."/>
            <person name="Jayaseelan J.C."/>
            <person name="Lara F."/>
            <person name="Munidasa M."/>
            <person name="Palculict T."/>
            <person name="Patil S."/>
            <person name="Pu L.-L."/>
            <person name="Saada N."/>
            <person name="Tang L."/>
            <person name="Weissenberger G."/>
            <person name="Zhu Y."/>
            <person name="Hemphill L."/>
            <person name="Shang Y."/>
            <person name="Youmans B."/>
            <person name="Ayvaz T."/>
            <person name="Ross M."/>
            <person name="Santibanez J."/>
            <person name="Aqrawi P."/>
            <person name="Gross S."/>
            <person name="Joshi V."/>
            <person name="Fowler G."/>
            <person name="Nazareth L."/>
            <person name="Reid J."/>
            <person name="Worley K."/>
            <person name="Petrosino J."/>
            <person name="Highlander S."/>
            <person name="Gibbs R."/>
        </authorList>
    </citation>
    <scope>NUCLEOTIDE SEQUENCE [LARGE SCALE GENOMIC DNA]</scope>
    <source>
        <strain evidence="2">DSM 15952 / CCUG 50447 / LMG 22039 / TP 1.5</strain>
    </source>
</reference>
<sequence>MQGLCWKKPMLEFIKKSQYVTPIFSTQSFGTFNKQVMRKSHSINKWKKRTRNWQGKKNSNKFGIFRTKYTRIRKNYRLLL</sequence>
<dbReference type="Proteomes" id="UP000010296">
    <property type="component" value="Unassembled WGS sequence"/>
</dbReference>
<comment type="caution">
    <text evidence="1">The sequence shown here is derived from an EMBL/GenBank/DDBJ whole genome shotgun (WGS) entry which is preliminary data.</text>
</comment>
<dbReference type="EMBL" id="AEPV01000067">
    <property type="protein sequence ID" value="EFU73419.1"/>
    <property type="molecule type" value="Genomic_DNA"/>
</dbReference>
<dbReference type="HOGENOM" id="CLU_2584318_0_0_9"/>
<accession>E6LH87</accession>
<gene>
    <name evidence="1" type="ORF">HMPREF9088_1727</name>
</gene>
<evidence type="ECO:0000313" key="2">
    <source>
        <dbReference type="Proteomes" id="UP000010296"/>
    </source>
</evidence>
<protein>
    <submittedName>
        <fullName evidence="1">Uncharacterized protein</fullName>
    </submittedName>
</protein>